<feature type="region of interest" description="Disordered" evidence="1">
    <location>
        <begin position="1091"/>
        <end position="1114"/>
    </location>
</feature>
<feature type="region of interest" description="Disordered" evidence="1">
    <location>
        <begin position="72"/>
        <end position="127"/>
    </location>
</feature>
<evidence type="ECO:0000313" key="2">
    <source>
        <dbReference type="EMBL" id="KAK6637268.1"/>
    </source>
</evidence>
<feature type="region of interest" description="Disordered" evidence="1">
    <location>
        <begin position="658"/>
        <end position="691"/>
    </location>
</feature>
<gene>
    <name evidence="2" type="ORF">RUM44_007682</name>
</gene>
<feature type="region of interest" description="Disordered" evidence="1">
    <location>
        <begin position="362"/>
        <end position="464"/>
    </location>
</feature>
<keyword evidence="3" id="KW-1185">Reference proteome</keyword>
<feature type="compositionally biased region" description="Polar residues" evidence="1">
    <location>
        <begin position="926"/>
        <end position="939"/>
    </location>
</feature>
<feature type="region of interest" description="Disordered" evidence="1">
    <location>
        <begin position="148"/>
        <end position="168"/>
    </location>
</feature>
<feature type="compositionally biased region" description="Acidic residues" evidence="1">
    <location>
        <begin position="79"/>
        <end position="103"/>
    </location>
</feature>
<comment type="caution">
    <text evidence="2">The sequence shown here is derived from an EMBL/GenBank/DDBJ whole genome shotgun (WGS) entry which is preliminary data.</text>
</comment>
<sequence>MHRHHNVTQKYSSRIAGSRYASHRPVFGIRTFPLGKLKSTDVITKAITTTVSPSTTEKVLDFRIVQPEGNDLKAVNFEQSDDEDESDISVNDEDEKSLDEDENDLRKASSGGKQKKEAEDEEEKTLAQQVADGKYGLIQNELFANGSKRPGIISYKSNSEVPRDTKENLGGLDKDEIWLAEDHILVLRGGNYQNDKENQPPGSPVWPPIDNYLAPKRQVKIPKNPEIPPPFPVQLSDDGPIEFIKGQNNPSFLPPIIPPLPSFVNNKSIPLPFTVVPIPSEDKNNSSPFPVTPQLLPPFLSNFPPGATFLPPPNGNTTEIDEDDPSIYYPPKYDFIYPLDNSTVVPPGPLVPGIILPPPPDFFSLLKPETPNEGHNESDDSINSVTSNVFVGPKYLPSLRKPGRTRQPGNVHIVRPFQSSSNTTKSSDTSDADGKQKPPITYVYPENTNQKSRTPPPHNTFRTNNKAYQNKFHQNGFNSPIFVPNGPNRPLYHPLPTTSPKPNHITLPPTTKSLPKQILIITTPESAQKVKSESNHQKKPVETNKYEYLPPEIHPLRSLIKPNVTVSYNGKYGHLPPPSNYQSVKPETDITIIRGHYVTQPPLTKGSKVPSTDANSITVTPVPVVKKVRIQQMPLDTPNVSAPPPSPTKATLYFYEETTTKEESPRNEETKQKSSDPVTEVPAIKPDDKPVTPYYYATHSTSKTPIRQFLEETFHSSNVLPRKPQIAHVNNAEIITHNGYADLPKMKHLNYATHVSSPRPVLKYHYITDGNTPVVIPTPKIQDLEIKNSGSSGLQTVHLDPAPPVHSVVPPQPVAVEPYIEPKKPQEHQSNPISQLVTASPIEFNTADGPFVPSNYYATVRPDHVHFTSQEQTLVDDITKNYFTIFGQKINSASTTPLTPVKQTTGKTKPKQESGLSYISDDGRNYNIQQVHDTSGPNPSKSSSSFYTGEKAKPPAATRPPSNFEKYLKELTGEDQRDYIVSGVFPFKVKKGKGFLPNGIPAHLLPQHPVVFENDAAVTRPKVQYQPNLSTTLRPLPGAEIKTAYLQQIPSSVKPYDLYQNQVPPQNLQFNPNLQQYFQELTALTSPTTKRPIRVKKPNNEYLPKPPTLVPYQGQDVRTKPISLANDYLVNYKSPRPEVEPNAELLNIPYDNIKIVESPDLSRNPNQPSYGKEQIPFDIGKVIFQNLPKPEFFGPRQPHPNGGNAFVSYNLPGNGGHFFFLTPQQVVEKVDDEDARGRDKAYKRINRSQERSNRAGYTSSDYLRRRRKKP</sequence>
<organism evidence="2 3">
    <name type="scientific">Polyplax serrata</name>
    <name type="common">Common mouse louse</name>
    <dbReference type="NCBI Taxonomy" id="468196"/>
    <lineage>
        <taxon>Eukaryota</taxon>
        <taxon>Metazoa</taxon>
        <taxon>Ecdysozoa</taxon>
        <taxon>Arthropoda</taxon>
        <taxon>Hexapoda</taxon>
        <taxon>Insecta</taxon>
        <taxon>Pterygota</taxon>
        <taxon>Neoptera</taxon>
        <taxon>Paraneoptera</taxon>
        <taxon>Psocodea</taxon>
        <taxon>Troctomorpha</taxon>
        <taxon>Phthiraptera</taxon>
        <taxon>Anoplura</taxon>
        <taxon>Polyplacidae</taxon>
        <taxon>Polyplax</taxon>
    </lineage>
</organism>
<evidence type="ECO:0000313" key="3">
    <source>
        <dbReference type="Proteomes" id="UP001359485"/>
    </source>
</evidence>
<dbReference type="Proteomes" id="UP001359485">
    <property type="component" value="Unassembled WGS sequence"/>
</dbReference>
<feature type="compositionally biased region" description="Polar residues" evidence="1">
    <location>
        <begin position="894"/>
        <end position="907"/>
    </location>
</feature>
<feature type="region of interest" description="Disordered" evidence="1">
    <location>
        <begin position="1230"/>
        <end position="1270"/>
    </location>
</feature>
<evidence type="ECO:0000256" key="1">
    <source>
        <dbReference type="SAM" id="MobiDB-lite"/>
    </source>
</evidence>
<feature type="compositionally biased region" description="Basic and acidic residues" evidence="1">
    <location>
        <begin position="658"/>
        <end position="674"/>
    </location>
</feature>
<name>A0ABR1B724_POLSC</name>
<protein>
    <submittedName>
        <fullName evidence="2">Uncharacterized protein</fullName>
    </submittedName>
</protein>
<feature type="region of interest" description="Disordered" evidence="1">
    <location>
        <begin position="894"/>
        <end position="962"/>
    </location>
</feature>
<accession>A0ABR1B724</accession>
<feature type="compositionally biased region" description="Basic and acidic residues" evidence="1">
    <location>
        <begin position="1235"/>
        <end position="1253"/>
    </location>
</feature>
<reference evidence="2 3" key="1">
    <citation type="submission" date="2023-09" db="EMBL/GenBank/DDBJ databases">
        <title>Genomes of two closely related lineages of the louse Polyplax serrata with different host specificities.</title>
        <authorList>
            <person name="Martinu J."/>
            <person name="Tarabai H."/>
            <person name="Stefka J."/>
            <person name="Hypsa V."/>
        </authorList>
    </citation>
    <scope>NUCLEOTIDE SEQUENCE [LARGE SCALE GENOMIC DNA]</scope>
    <source>
        <strain evidence="2">98ZLc_SE</strain>
    </source>
</reference>
<dbReference type="EMBL" id="JAWJWF010000002">
    <property type="protein sequence ID" value="KAK6637268.1"/>
    <property type="molecule type" value="Genomic_DNA"/>
</dbReference>
<feature type="compositionally biased region" description="Low complexity" evidence="1">
    <location>
        <begin position="419"/>
        <end position="429"/>
    </location>
</feature>
<proteinExistence type="predicted"/>